<feature type="chain" id="PRO_5009193260" evidence="2">
    <location>
        <begin position="26"/>
        <end position="402"/>
    </location>
</feature>
<accession>A0A1E7FJX0</accession>
<dbReference type="AlphaFoldDB" id="A0A1E7FJX0"/>
<feature type="signal peptide" evidence="2">
    <location>
        <begin position="1"/>
        <end position="25"/>
    </location>
</feature>
<feature type="compositionally biased region" description="Basic and acidic residues" evidence="1">
    <location>
        <begin position="68"/>
        <end position="85"/>
    </location>
</feature>
<dbReference type="Proteomes" id="UP000095751">
    <property type="component" value="Unassembled WGS sequence"/>
</dbReference>
<evidence type="ECO:0000313" key="4">
    <source>
        <dbReference type="Proteomes" id="UP000095751"/>
    </source>
</evidence>
<proteinExistence type="predicted"/>
<protein>
    <submittedName>
        <fullName evidence="3">Uncharacterized protein</fullName>
    </submittedName>
</protein>
<dbReference type="EMBL" id="KV784357">
    <property type="protein sequence ID" value="OEU18053.1"/>
    <property type="molecule type" value="Genomic_DNA"/>
</dbReference>
<evidence type="ECO:0000256" key="2">
    <source>
        <dbReference type="SAM" id="SignalP"/>
    </source>
</evidence>
<feature type="region of interest" description="Disordered" evidence="1">
    <location>
        <begin position="59"/>
        <end position="96"/>
    </location>
</feature>
<evidence type="ECO:0000313" key="3">
    <source>
        <dbReference type="EMBL" id="OEU18053.1"/>
    </source>
</evidence>
<evidence type="ECO:0000256" key="1">
    <source>
        <dbReference type="SAM" id="MobiDB-lite"/>
    </source>
</evidence>
<gene>
    <name evidence="3" type="ORF">FRACYDRAFT_238485</name>
</gene>
<name>A0A1E7FJX0_9STRA</name>
<sequence length="402" mass="42408">MMNYSFSSRIVTLCAILSVIVFVRTDDVFAATARHTRSRALRGSVNMNNSNSNSRVVLLENSNNNRKLKQDDKNDKKSRKKEKDVPSSPKPAPVTVPAVPVPTTFVPVPTPTFSSFAAPVSTIPIIPAPVPVPAQVDIAPTPDDGAIITTDGRIIDEGAASTTTTTTTTTSSSCGTEHDELQECIDSSSSSGGFEICKNCIKAASKLPTMSTFALNSCVNDITICTGCPSESENYYDCFKNPTSQQQSSSSSSSSTATVVIVTVPEGAHVVPTTMVVPASVPAPVPDRVSAPTAPAPAPILIDESAATATIDRTPDVVVGRNEDSSTTVVTWSDRFDSVCRLQQIILDDCTGGNSCKTCIKAATQLVSTSSFALDSCIDEVEYCYGCSTQAVAYYECGKVVV</sequence>
<keyword evidence="2" id="KW-0732">Signal</keyword>
<dbReference type="InParanoid" id="A0A1E7FJX0"/>
<keyword evidence="4" id="KW-1185">Reference proteome</keyword>
<reference evidence="3 4" key="1">
    <citation type="submission" date="2016-09" db="EMBL/GenBank/DDBJ databases">
        <title>Extensive genetic diversity and differential bi-allelic expression allows diatom success in the polar Southern Ocean.</title>
        <authorList>
            <consortium name="DOE Joint Genome Institute"/>
            <person name="Mock T."/>
            <person name="Otillar R.P."/>
            <person name="Strauss J."/>
            <person name="Dupont C."/>
            <person name="Frickenhaus S."/>
            <person name="Maumus F."/>
            <person name="Mcmullan M."/>
            <person name="Sanges R."/>
            <person name="Schmutz J."/>
            <person name="Toseland A."/>
            <person name="Valas R."/>
            <person name="Veluchamy A."/>
            <person name="Ward B.J."/>
            <person name="Allen A."/>
            <person name="Barry K."/>
            <person name="Falciatore A."/>
            <person name="Ferrante M."/>
            <person name="Fortunato A.E."/>
            <person name="Gloeckner G."/>
            <person name="Gruber A."/>
            <person name="Hipkin R."/>
            <person name="Janech M."/>
            <person name="Kroth P."/>
            <person name="Leese F."/>
            <person name="Lindquist E."/>
            <person name="Lyon B.R."/>
            <person name="Martin J."/>
            <person name="Mayer C."/>
            <person name="Parker M."/>
            <person name="Quesneville H."/>
            <person name="Raymond J."/>
            <person name="Uhlig C."/>
            <person name="Valentin K.U."/>
            <person name="Worden A.Z."/>
            <person name="Armbrust E.V."/>
            <person name="Bowler C."/>
            <person name="Green B."/>
            <person name="Moulton V."/>
            <person name="Van Oosterhout C."/>
            <person name="Grigoriev I."/>
        </authorList>
    </citation>
    <scope>NUCLEOTIDE SEQUENCE [LARGE SCALE GENOMIC DNA]</scope>
    <source>
        <strain evidence="3 4">CCMP1102</strain>
    </source>
</reference>
<dbReference type="KEGG" id="fcy:FRACYDRAFT_238485"/>
<organism evidence="3 4">
    <name type="scientific">Fragilariopsis cylindrus CCMP1102</name>
    <dbReference type="NCBI Taxonomy" id="635003"/>
    <lineage>
        <taxon>Eukaryota</taxon>
        <taxon>Sar</taxon>
        <taxon>Stramenopiles</taxon>
        <taxon>Ochrophyta</taxon>
        <taxon>Bacillariophyta</taxon>
        <taxon>Bacillariophyceae</taxon>
        <taxon>Bacillariophycidae</taxon>
        <taxon>Bacillariales</taxon>
        <taxon>Bacillariaceae</taxon>
        <taxon>Fragilariopsis</taxon>
    </lineage>
</organism>